<sequence>MKIGVLASQGAFAEHIAALQQLGVETLPVRL</sequence>
<feature type="non-terminal residue" evidence="1">
    <location>
        <position position="31"/>
    </location>
</feature>
<gene>
    <name evidence="1" type="ORF">S03H2_09069</name>
</gene>
<dbReference type="EMBL" id="BARU01004534">
    <property type="protein sequence ID" value="GAH21320.1"/>
    <property type="molecule type" value="Genomic_DNA"/>
</dbReference>
<organism evidence="1">
    <name type="scientific">marine sediment metagenome</name>
    <dbReference type="NCBI Taxonomy" id="412755"/>
    <lineage>
        <taxon>unclassified sequences</taxon>
        <taxon>metagenomes</taxon>
        <taxon>ecological metagenomes</taxon>
    </lineage>
</organism>
<dbReference type="GO" id="GO:0042823">
    <property type="term" value="P:pyridoxal phosphate biosynthetic process"/>
    <property type="evidence" value="ECO:0007669"/>
    <property type="project" value="InterPro"/>
</dbReference>
<comment type="caution">
    <text evidence="1">The sequence shown here is derived from an EMBL/GenBank/DDBJ whole genome shotgun (WGS) entry which is preliminary data.</text>
</comment>
<dbReference type="GO" id="GO:0004359">
    <property type="term" value="F:glutaminase activity"/>
    <property type="evidence" value="ECO:0007669"/>
    <property type="project" value="InterPro"/>
</dbReference>
<reference evidence="1" key="1">
    <citation type="journal article" date="2014" name="Front. Microbiol.">
        <title>High frequency of phylogenetically diverse reductive dehalogenase-homologous genes in deep subseafloor sedimentary metagenomes.</title>
        <authorList>
            <person name="Kawai M."/>
            <person name="Futagami T."/>
            <person name="Toyoda A."/>
            <person name="Takaki Y."/>
            <person name="Nishi S."/>
            <person name="Hori S."/>
            <person name="Arai W."/>
            <person name="Tsubouchi T."/>
            <person name="Morono Y."/>
            <person name="Uchiyama I."/>
            <person name="Ito T."/>
            <person name="Fujiyama A."/>
            <person name="Inagaki F."/>
            <person name="Takami H."/>
        </authorList>
    </citation>
    <scope>NUCLEOTIDE SEQUENCE</scope>
    <source>
        <strain evidence="1">Expedition CK06-06</strain>
    </source>
</reference>
<dbReference type="Gene3D" id="3.40.50.880">
    <property type="match status" value="1"/>
</dbReference>
<protein>
    <recommendedName>
        <fullName evidence="2">Pyridoxal 5'-phosphate synthase glutaminase subunit PdxT</fullName>
    </recommendedName>
</protein>
<proteinExistence type="predicted"/>
<name>X1ELU3_9ZZZZ</name>
<dbReference type="InterPro" id="IPR002161">
    <property type="entry name" value="PdxT/SNO"/>
</dbReference>
<evidence type="ECO:0008006" key="2">
    <source>
        <dbReference type="Google" id="ProtNLM"/>
    </source>
</evidence>
<dbReference type="InterPro" id="IPR029062">
    <property type="entry name" value="Class_I_gatase-like"/>
</dbReference>
<dbReference type="AlphaFoldDB" id="X1ELU3"/>
<dbReference type="PROSITE" id="PS51130">
    <property type="entry name" value="PDXT_SNO_2"/>
    <property type="match status" value="1"/>
</dbReference>
<evidence type="ECO:0000313" key="1">
    <source>
        <dbReference type="EMBL" id="GAH21320.1"/>
    </source>
</evidence>
<accession>X1ELU3</accession>